<feature type="chain" id="PRO_5002665717" evidence="6">
    <location>
        <begin position="24"/>
        <end position="198"/>
    </location>
</feature>
<keyword evidence="4" id="KW-1015">Disulfide bond</keyword>
<feature type="signal peptide" evidence="6">
    <location>
        <begin position="1"/>
        <end position="23"/>
    </location>
</feature>
<evidence type="ECO:0000259" key="7">
    <source>
        <dbReference type="PROSITE" id="PS51352"/>
    </source>
</evidence>
<dbReference type="HOGENOM" id="CLU_042529_12_0_6"/>
<dbReference type="CDD" id="cd03014">
    <property type="entry name" value="PRX_Atyp2cys"/>
    <property type="match status" value="1"/>
</dbReference>
<keyword evidence="1 8" id="KW-0575">Peroxidase</keyword>
<dbReference type="eggNOG" id="COG2077">
    <property type="taxonomic scope" value="Bacteria"/>
</dbReference>
<keyword evidence="5" id="KW-0676">Redox-active center</keyword>
<feature type="domain" description="Thioredoxin" evidence="7">
    <location>
        <begin position="50"/>
        <end position="198"/>
    </location>
</feature>
<accession>A4C5P4</accession>
<keyword evidence="6" id="KW-0732">Signal</keyword>
<evidence type="ECO:0000256" key="1">
    <source>
        <dbReference type="ARBA" id="ARBA00022559"/>
    </source>
</evidence>
<keyword evidence="9" id="KW-1185">Reference proteome</keyword>
<dbReference type="GO" id="GO:0008379">
    <property type="term" value="F:thioredoxin peroxidase activity"/>
    <property type="evidence" value="ECO:0007669"/>
    <property type="project" value="InterPro"/>
</dbReference>
<dbReference type="EMBL" id="AAOH01000002">
    <property type="protein sequence ID" value="EAR29298.1"/>
    <property type="molecule type" value="Genomic_DNA"/>
</dbReference>
<sequence length="198" mass="22108">MEHPMFKIALLSLACCFSISAYANDYAVNQLDQGKVAAGNKPVVLLGNGVKKGDKAPNFKVVDDNFMPIELTQFKNKAVLISVVPSLDTGICSLQTKHFNEKVAVEFPEIEMLTISADLPFAQKRFCKSENIDKLTTLSDSVWHDFGRQYGLIIQDMGLLSRAVFILNKNHTIVYKQLVPVLSKEPDYQPVVEMLKTL</sequence>
<dbReference type="NCBIfam" id="NF001808">
    <property type="entry name" value="PRK00522.1"/>
    <property type="match status" value="1"/>
</dbReference>
<dbReference type="AlphaFoldDB" id="A4C5P4"/>
<dbReference type="Pfam" id="PF08534">
    <property type="entry name" value="Redoxin"/>
    <property type="match status" value="1"/>
</dbReference>
<evidence type="ECO:0000256" key="5">
    <source>
        <dbReference type="ARBA" id="ARBA00023284"/>
    </source>
</evidence>
<name>A4C5P4_9GAMM</name>
<dbReference type="InterPro" id="IPR002065">
    <property type="entry name" value="TPX"/>
</dbReference>
<dbReference type="STRING" id="87626.PTD2_10799"/>
<dbReference type="InterPro" id="IPR050455">
    <property type="entry name" value="Tpx_Peroxidase_subfamily"/>
</dbReference>
<reference evidence="8 9" key="1">
    <citation type="submission" date="2006-02" db="EMBL/GenBank/DDBJ databases">
        <authorList>
            <person name="Moran M.A."/>
            <person name="Kjelleberg S."/>
            <person name="Egan S."/>
            <person name="Saunders N."/>
            <person name="Thomas T."/>
            <person name="Ferriera S."/>
            <person name="Johnson J."/>
            <person name="Kravitz S."/>
            <person name="Halpern A."/>
            <person name="Remington K."/>
            <person name="Beeson K."/>
            <person name="Tran B."/>
            <person name="Rogers Y.-H."/>
            <person name="Friedman R."/>
            <person name="Venter J.C."/>
        </authorList>
    </citation>
    <scope>NUCLEOTIDE SEQUENCE [LARGE SCALE GENOMIC DNA]</scope>
    <source>
        <strain evidence="8 9">D2</strain>
    </source>
</reference>
<dbReference type="PANTHER" id="PTHR43110">
    <property type="entry name" value="THIOL PEROXIDASE"/>
    <property type="match status" value="1"/>
</dbReference>
<organism evidence="8 9">
    <name type="scientific">Pseudoalteromonas tunicata D2</name>
    <dbReference type="NCBI Taxonomy" id="87626"/>
    <lineage>
        <taxon>Bacteria</taxon>
        <taxon>Pseudomonadati</taxon>
        <taxon>Pseudomonadota</taxon>
        <taxon>Gammaproteobacteria</taxon>
        <taxon>Alteromonadales</taxon>
        <taxon>Pseudoalteromonadaceae</taxon>
        <taxon>Pseudoalteromonas</taxon>
    </lineage>
</organism>
<evidence type="ECO:0000313" key="8">
    <source>
        <dbReference type="EMBL" id="EAR29298.1"/>
    </source>
</evidence>
<evidence type="ECO:0000256" key="2">
    <source>
        <dbReference type="ARBA" id="ARBA00022862"/>
    </source>
</evidence>
<dbReference type="Gene3D" id="3.40.30.10">
    <property type="entry name" value="Glutaredoxin"/>
    <property type="match status" value="1"/>
</dbReference>
<keyword evidence="3" id="KW-0560">Oxidoreductase</keyword>
<keyword evidence="2" id="KW-0049">Antioxidant</keyword>
<dbReference type="InterPro" id="IPR013740">
    <property type="entry name" value="Redoxin"/>
</dbReference>
<protein>
    <submittedName>
        <fullName evidence="8">Putative periplasmic thiol peroxidase</fullName>
    </submittedName>
</protein>
<dbReference type="PROSITE" id="PS01265">
    <property type="entry name" value="TPX"/>
    <property type="match status" value="1"/>
</dbReference>
<evidence type="ECO:0000256" key="6">
    <source>
        <dbReference type="SAM" id="SignalP"/>
    </source>
</evidence>
<evidence type="ECO:0000256" key="3">
    <source>
        <dbReference type="ARBA" id="ARBA00023002"/>
    </source>
</evidence>
<dbReference type="Proteomes" id="UP000006201">
    <property type="component" value="Unassembled WGS sequence"/>
</dbReference>
<comment type="caution">
    <text evidence="8">The sequence shown here is derived from an EMBL/GenBank/DDBJ whole genome shotgun (WGS) entry which is preliminary data.</text>
</comment>
<dbReference type="PROSITE" id="PS51352">
    <property type="entry name" value="THIOREDOXIN_2"/>
    <property type="match status" value="1"/>
</dbReference>
<dbReference type="SUPFAM" id="SSF52833">
    <property type="entry name" value="Thioredoxin-like"/>
    <property type="match status" value="1"/>
</dbReference>
<gene>
    <name evidence="8" type="ORF">PTD2_10799</name>
</gene>
<evidence type="ECO:0000256" key="4">
    <source>
        <dbReference type="ARBA" id="ARBA00023157"/>
    </source>
</evidence>
<dbReference type="InterPro" id="IPR013766">
    <property type="entry name" value="Thioredoxin_domain"/>
</dbReference>
<evidence type="ECO:0000313" key="9">
    <source>
        <dbReference type="Proteomes" id="UP000006201"/>
    </source>
</evidence>
<dbReference type="InterPro" id="IPR036249">
    <property type="entry name" value="Thioredoxin-like_sf"/>
</dbReference>
<dbReference type="PANTHER" id="PTHR43110:SF1">
    <property type="entry name" value="THIOL PEROXIDASE"/>
    <property type="match status" value="1"/>
</dbReference>
<proteinExistence type="predicted"/>
<dbReference type="InterPro" id="IPR018219">
    <property type="entry name" value="Tpx_CS"/>
</dbReference>